<feature type="transmembrane region" description="Helical" evidence="6">
    <location>
        <begin position="79"/>
        <end position="100"/>
    </location>
</feature>
<organism evidence="7 8">
    <name type="scientific">Vanilla planifolia</name>
    <name type="common">Vanilla</name>
    <dbReference type="NCBI Taxonomy" id="51239"/>
    <lineage>
        <taxon>Eukaryota</taxon>
        <taxon>Viridiplantae</taxon>
        <taxon>Streptophyta</taxon>
        <taxon>Embryophyta</taxon>
        <taxon>Tracheophyta</taxon>
        <taxon>Spermatophyta</taxon>
        <taxon>Magnoliopsida</taxon>
        <taxon>Liliopsida</taxon>
        <taxon>Asparagales</taxon>
        <taxon>Orchidaceae</taxon>
        <taxon>Vanilloideae</taxon>
        <taxon>Vanilleae</taxon>
        <taxon>Vanilla</taxon>
    </lineage>
</organism>
<keyword evidence="8" id="KW-1185">Reference proteome</keyword>
<keyword evidence="3 6" id="KW-0812">Transmembrane</keyword>
<comment type="similarity">
    <text evidence="2">Belongs to the TMEM14 family.</text>
</comment>
<accession>A0A835PEH3</accession>
<evidence type="ECO:0000256" key="4">
    <source>
        <dbReference type="ARBA" id="ARBA00022989"/>
    </source>
</evidence>
<evidence type="ECO:0000256" key="3">
    <source>
        <dbReference type="ARBA" id="ARBA00022692"/>
    </source>
</evidence>
<keyword evidence="4 6" id="KW-1133">Transmembrane helix</keyword>
<name>A0A835PEH3_VANPL</name>
<dbReference type="GO" id="GO:0015245">
    <property type="term" value="F:fatty acid transmembrane transporter activity"/>
    <property type="evidence" value="ECO:0007669"/>
    <property type="project" value="TreeGrafter"/>
</dbReference>
<dbReference type="PANTHER" id="PTHR12668">
    <property type="entry name" value="TRANSMEMBRANE PROTEIN 14, 15"/>
    <property type="match status" value="1"/>
</dbReference>
<feature type="transmembrane region" description="Helical" evidence="6">
    <location>
        <begin position="50"/>
        <end position="72"/>
    </location>
</feature>
<dbReference type="Proteomes" id="UP000636800">
    <property type="component" value="Unassembled WGS sequence"/>
</dbReference>
<sequence>MQRPFISFSIRKSNAEESICYAAYNISWRSRRWPFVWRRTFGFLFSRNPASLTTSLLGAAVLAMAACSLKVWRSGLSSLPFMIGQAALAGALVVKHFGFFSLTKKIFPSGLYIFLSVGMLCFYSYVLLSGGNPPPKKKLAAAQPSQDQT</sequence>
<feature type="transmembrane region" description="Helical" evidence="6">
    <location>
        <begin position="106"/>
        <end position="128"/>
    </location>
</feature>
<evidence type="ECO:0000256" key="5">
    <source>
        <dbReference type="ARBA" id="ARBA00023136"/>
    </source>
</evidence>
<evidence type="ECO:0000256" key="6">
    <source>
        <dbReference type="SAM" id="Phobius"/>
    </source>
</evidence>
<proteinExistence type="inferred from homology"/>
<evidence type="ECO:0000313" key="8">
    <source>
        <dbReference type="Proteomes" id="UP000636800"/>
    </source>
</evidence>
<dbReference type="GO" id="GO:0009706">
    <property type="term" value="C:chloroplast inner membrane"/>
    <property type="evidence" value="ECO:0007669"/>
    <property type="project" value="TreeGrafter"/>
</dbReference>
<evidence type="ECO:0000256" key="1">
    <source>
        <dbReference type="ARBA" id="ARBA00004370"/>
    </source>
</evidence>
<gene>
    <name evidence="7" type="ORF">HPP92_026704</name>
</gene>
<dbReference type="Pfam" id="PF03647">
    <property type="entry name" value="Tmemb_14"/>
    <property type="match status" value="1"/>
</dbReference>
<dbReference type="OrthoDB" id="691424at2759"/>
<comment type="caution">
    <text evidence="7">The sequence shown here is derived from an EMBL/GenBank/DDBJ whole genome shotgun (WGS) entry which is preliminary data.</text>
</comment>
<dbReference type="Gene3D" id="1.10.10.1740">
    <property type="entry name" value="Transmembrane protein 14-like"/>
    <property type="match status" value="1"/>
</dbReference>
<evidence type="ECO:0000256" key="2">
    <source>
        <dbReference type="ARBA" id="ARBA00007590"/>
    </source>
</evidence>
<evidence type="ECO:0000313" key="7">
    <source>
        <dbReference type="EMBL" id="KAG0450915.1"/>
    </source>
</evidence>
<dbReference type="PANTHER" id="PTHR12668:SF48">
    <property type="entry name" value="PROTEIN FATTY ACID EXPORT 1, CHLOROPLASTIC"/>
    <property type="match status" value="1"/>
</dbReference>
<comment type="subcellular location">
    <subcellularLocation>
        <location evidence="1">Membrane</location>
    </subcellularLocation>
</comment>
<dbReference type="AlphaFoldDB" id="A0A835PEH3"/>
<dbReference type="InterPro" id="IPR044890">
    <property type="entry name" value="TMEM14_sf"/>
</dbReference>
<keyword evidence="5 6" id="KW-0472">Membrane</keyword>
<dbReference type="InterPro" id="IPR005349">
    <property type="entry name" value="TMEM14"/>
</dbReference>
<reference evidence="7 8" key="1">
    <citation type="journal article" date="2020" name="Nat. Food">
        <title>A phased Vanilla planifolia genome enables genetic improvement of flavour and production.</title>
        <authorList>
            <person name="Hasing T."/>
            <person name="Tang H."/>
            <person name="Brym M."/>
            <person name="Khazi F."/>
            <person name="Huang T."/>
            <person name="Chambers A.H."/>
        </authorList>
    </citation>
    <scope>NUCLEOTIDE SEQUENCE [LARGE SCALE GENOMIC DNA]</scope>
    <source>
        <tissue evidence="7">Leaf</tissue>
    </source>
</reference>
<dbReference type="EMBL" id="JADCNL010000082">
    <property type="protein sequence ID" value="KAG0450915.1"/>
    <property type="molecule type" value="Genomic_DNA"/>
</dbReference>
<protein>
    <submittedName>
        <fullName evidence="7">Uncharacterized protein</fullName>
    </submittedName>
</protein>